<evidence type="ECO:0000313" key="1">
    <source>
        <dbReference type="EMBL" id="GAA5065946.1"/>
    </source>
</evidence>
<dbReference type="AlphaFoldDB" id="A0AAV3URS5"/>
<sequence>MKMEIETRPMPDYTSIRVTSELADELHALKSRGDSYEDVIWRLLKQAKENED</sequence>
<dbReference type="EMBL" id="BAABKX010000030">
    <property type="protein sequence ID" value="GAA5065946.1"/>
    <property type="molecule type" value="Genomic_DNA"/>
</dbReference>
<organism evidence="1 2">
    <name type="scientific">Haladaptatus pallidirubidus</name>
    <dbReference type="NCBI Taxonomy" id="1008152"/>
    <lineage>
        <taxon>Archaea</taxon>
        <taxon>Methanobacteriati</taxon>
        <taxon>Methanobacteriota</taxon>
        <taxon>Stenosarchaea group</taxon>
        <taxon>Halobacteria</taxon>
        <taxon>Halobacteriales</taxon>
        <taxon>Haladaptataceae</taxon>
        <taxon>Haladaptatus</taxon>
    </lineage>
</organism>
<comment type="caution">
    <text evidence="1">The sequence shown here is derived from an EMBL/GenBank/DDBJ whole genome shotgun (WGS) entry which is preliminary data.</text>
</comment>
<evidence type="ECO:0008006" key="3">
    <source>
        <dbReference type="Google" id="ProtNLM"/>
    </source>
</evidence>
<keyword evidence="2" id="KW-1185">Reference proteome</keyword>
<reference evidence="1 2" key="1">
    <citation type="journal article" date="2019" name="Int. J. Syst. Evol. Microbiol.">
        <title>The Global Catalogue of Microorganisms (GCM) 10K type strain sequencing project: providing services to taxonomists for standard genome sequencing and annotation.</title>
        <authorList>
            <consortium name="The Broad Institute Genomics Platform"/>
            <consortium name="The Broad Institute Genome Sequencing Center for Infectious Disease"/>
            <person name="Wu L."/>
            <person name="Ma J."/>
        </authorList>
    </citation>
    <scope>NUCLEOTIDE SEQUENCE [LARGE SCALE GENOMIC DNA]</scope>
    <source>
        <strain evidence="1 2">JCM 17504</strain>
    </source>
</reference>
<accession>A0AAV3URS5</accession>
<dbReference type="Proteomes" id="UP001501729">
    <property type="component" value="Unassembled WGS sequence"/>
</dbReference>
<protein>
    <recommendedName>
        <fullName evidence="3">Ribbon-helix-helix protein, copG family</fullName>
    </recommendedName>
</protein>
<proteinExistence type="predicted"/>
<gene>
    <name evidence="1" type="ORF">GCM10025751_57390</name>
</gene>
<name>A0AAV3URS5_9EURY</name>
<evidence type="ECO:0000313" key="2">
    <source>
        <dbReference type="Proteomes" id="UP001501729"/>
    </source>
</evidence>